<keyword evidence="2" id="KW-0732">Signal</keyword>
<evidence type="ECO:0000313" key="5">
    <source>
        <dbReference type="Proteomes" id="UP000313849"/>
    </source>
</evidence>
<proteinExistence type="predicted"/>
<keyword evidence="5" id="KW-1185">Reference proteome</keyword>
<protein>
    <submittedName>
        <fullName evidence="4">DUF5129 domain-containing protein</fullName>
    </submittedName>
</protein>
<dbReference type="InterPro" id="IPR006311">
    <property type="entry name" value="TAT_signal"/>
</dbReference>
<dbReference type="Proteomes" id="UP000313849">
    <property type="component" value="Unassembled WGS sequence"/>
</dbReference>
<feature type="chain" id="PRO_5022693099" evidence="2">
    <location>
        <begin position="24"/>
        <end position="492"/>
    </location>
</feature>
<organism evidence="4 5">
    <name type="scientific">Miniimonas arenae</name>
    <dbReference type="NCBI Taxonomy" id="676201"/>
    <lineage>
        <taxon>Bacteria</taxon>
        <taxon>Bacillati</taxon>
        <taxon>Actinomycetota</taxon>
        <taxon>Actinomycetes</taxon>
        <taxon>Micrococcales</taxon>
        <taxon>Beutenbergiaceae</taxon>
        <taxon>Miniimonas</taxon>
    </lineage>
</organism>
<feature type="compositionally biased region" description="Gly residues" evidence="1">
    <location>
        <begin position="469"/>
        <end position="484"/>
    </location>
</feature>
<evidence type="ECO:0000259" key="3">
    <source>
        <dbReference type="Pfam" id="PF17173"/>
    </source>
</evidence>
<evidence type="ECO:0000256" key="2">
    <source>
        <dbReference type="SAM" id="SignalP"/>
    </source>
</evidence>
<gene>
    <name evidence="4" type="ORF">FH969_07440</name>
</gene>
<reference evidence="4 5" key="1">
    <citation type="submission" date="2019-06" db="EMBL/GenBank/DDBJ databases">
        <title>Draft genome sequence of Miniimonas arenae KCTC 19750T isolated from sea sand.</title>
        <authorList>
            <person name="Park S.-J."/>
        </authorList>
    </citation>
    <scope>NUCLEOTIDE SEQUENCE [LARGE SCALE GENOMIC DNA]</scope>
    <source>
        <strain evidence="4 5">KCTC 19750</strain>
    </source>
</reference>
<dbReference type="Pfam" id="PF17173">
    <property type="entry name" value="DUF5129"/>
    <property type="match status" value="1"/>
</dbReference>
<dbReference type="PROSITE" id="PS51318">
    <property type="entry name" value="TAT"/>
    <property type="match status" value="1"/>
</dbReference>
<feature type="domain" description="DUF5129" evidence="3">
    <location>
        <begin position="39"/>
        <end position="384"/>
    </location>
</feature>
<feature type="region of interest" description="Disordered" evidence="1">
    <location>
        <begin position="463"/>
        <end position="492"/>
    </location>
</feature>
<dbReference type="InterPro" id="IPR033435">
    <property type="entry name" value="DUF5129"/>
</dbReference>
<evidence type="ECO:0000256" key="1">
    <source>
        <dbReference type="SAM" id="MobiDB-lite"/>
    </source>
</evidence>
<accession>A0A5C5BC76</accession>
<evidence type="ECO:0000313" key="4">
    <source>
        <dbReference type="EMBL" id="TNU74752.1"/>
    </source>
</evidence>
<dbReference type="OrthoDB" id="3249697at2"/>
<comment type="caution">
    <text evidence="4">The sequence shown here is derived from an EMBL/GenBank/DDBJ whole genome shotgun (WGS) entry which is preliminary data.</text>
</comment>
<dbReference type="RefSeq" id="WP_139986686.1">
    <property type="nucleotide sequence ID" value="NZ_VENP01000022.1"/>
</dbReference>
<dbReference type="EMBL" id="VENP01000022">
    <property type="protein sequence ID" value="TNU74752.1"/>
    <property type="molecule type" value="Genomic_DNA"/>
</dbReference>
<dbReference type="AlphaFoldDB" id="A0A5C5BC76"/>
<feature type="signal peptide" evidence="2">
    <location>
        <begin position="1"/>
        <end position="23"/>
    </location>
</feature>
<name>A0A5C5BC76_9MICO</name>
<sequence>MSVRRRVLVSAVATLGIAGTATATYLAQAPGLAATEVQIEDTAGILYAPDLLDGVDDVRFYEPTTVAVFTNAGGTAALTDDYALNNAVLAYAQEQRPDWLSADGQTWADDLFILAVDPEGRLVGTYFGENRAVAQEAQDQIQEATKDDFRAGQWTDGAIDGIDAAAARMNEPGVRWAGGMLPALAWLLTLGGSAAYVGTGMRRSRRSAQARAAGDTAYANVVRDLDVTQVHARVIPESSRYGGAMLERLDEYTQAFRTLTPLAGEAQAIPERDYDSPAALATLTRFRAEAERLDALDDVIAATATFLTRGATWESVWAHEVEPLRRDLDQVPDLLSDTLPDEARDLPEVAALRELAGRLDGELSELRGGLETGVLTPDDGLDRLRAARDALSTALDTLAAAVARVVGEKESEEELVTDELRKARARRPAETTILATGDPTWTWFAVGAFRSGVVSGTHAVESSRVSASGAGGSTAGYSSGGSFSGSGSSSRF</sequence>